<proteinExistence type="inferred from homology"/>
<dbReference type="GO" id="GO:0008017">
    <property type="term" value="F:microtubule binding"/>
    <property type="evidence" value="ECO:0007669"/>
    <property type="project" value="InterPro"/>
</dbReference>
<organism evidence="3 4">
    <name type="scientific">Rotaria magnacalcarata</name>
    <dbReference type="NCBI Taxonomy" id="392030"/>
    <lineage>
        <taxon>Eukaryota</taxon>
        <taxon>Metazoa</taxon>
        <taxon>Spiralia</taxon>
        <taxon>Gnathifera</taxon>
        <taxon>Rotifera</taxon>
        <taxon>Eurotatoria</taxon>
        <taxon>Bdelloidea</taxon>
        <taxon>Philodinida</taxon>
        <taxon>Philodinidae</taxon>
        <taxon>Rotaria</taxon>
    </lineage>
</organism>
<reference evidence="3" key="1">
    <citation type="submission" date="2021-02" db="EMBL/GenBank/DDBJ databases">
        <authorList>
            <person name="Nowell W R."/>
        </authorList>
    </citation>
    <scope>NUCLEOTIDE SEQUENCE</scope>
</reference>
<dbReference type="GO" id="GO:0003777">
    <property type="term" value="F:microtubule motor activity"/>
    <property type="evidence" value="ECO:0007669"/>
    <property type="project" value="InterPro"/>
</dbReference>
<evidence type="ECO:0000313" key="3">
    <source>
        <dbReference type="EMBL" id="CAF4419210.1"/>
    </source>
</evidence>
<protein>
    <recommendedName>
        <fullName evidence="2">Kinesin motor domain-containing protein</fullName>
    </recommendedName>
</protein>
<comment type="caution">
    <text evidence="3">The sequence shown here is derived from an EMBL/GenBank/DDBJ whole genome shotgun (WGS) entry which is preliminary data.</text>
</comment>
<dbReference type="Proteomes" id="UP000663842">
    <property type="component" value="Unassembled WGS sequence"/>
</dbReference>
<feature type="non-terminal residue" evidence="3">
    <location>
        <position position="68"/>
    </location>
</feature>
<dbReference type="AlphaFoldDB" id="A0A820Q998"/>
<evidence type="ECO:0000259" key="2">
    <source>
        <dbReference type="PROSITE" id="PS50067"/>
    </source>
</evidence>
<comment type="caution">
    <text evidence="1">Lacks conserved residue(s) required for the propagation of feature annotation.</text>
</comment>
<name>A0A820Q998_9BILA</name>
<evidence type="ECO:0000256" key="1">
    <source>
        <dbReference type="PROSITE-ProRule" id="PRU00283"/>
    </source>
</evidence>
<sequence>RPPKDNHNDQQTDNSSSCIKVASSKELVLYSSENAKNGQIRESRYDFSHILTDNISQSAAFKELALPL</sequence>
<dbReference type="GO" id="GO:0005524">
    <property type="term" value="F:ATP binding"/>
    <property type="evidence" value="ECO:0007669"/>
    <property type="project" value="InterPro"/>
</dbReference>
<gene>
    <name evidence="3" type="ORF">UXM345_LOCUS38711</name>
</gene>
<dbReference type="EMBL" id="CAJOBF010030763">
    <property type="protein sequence ID" value="CAF4419210.1"/>
    <property type="molecule type" value="Genomic_DNA"/>
</dbReference>
<dbReference type="GO" id="GO:0007018">
    <property type="term" value="P:microtubule-based movement"/>
    <property type="evidence" value="ECO:0007669"/>
    <property type="project" value="InterPro"/>
</dbReference>
<comment type="similarity">
    <text evidence="1">Belongs to the TRAFAC class myosin-kinesin ATPase superfamily. Kinesin family.</text>
</comment>
<evidence type="ECO:0000313" key="4">
    <source>
        <dbReference type="Proteomes" id="UP000663842"/>
    </source>
</evidence>
<accession>A0A820Q998</accession>
<feature type="non-terminal residue" evidence="3">
    <location>
        <position position="1"/>
    </location>
</feature>
<feature type="domain" description="Kinesin motor" evidence="2">
    <location>
        <begin position="1"/>
        <end position="68"/>
    </location>
</feature>
<dbReference type="PROSITE" id="PS50067">
    <property type="entry name" value="KINESIN_MOTOR_2"/>
    <property type="match status" value="1"/>
</dbReference>
<dbReference type="InterPro" id="IPR001752">
    <property type="entry name" value="Kinesin_motor_dom"/>
</dbReference>